<dbReference type="Proteomes" id="UP000827092">
    <property type="component" value="Unassembled WGS sequence"/>
</dbReference>
<protein>
    <recommendedName>
        <fullName evidence="3">DNA helicase</fullName>
    </recommendedName>
</protein>
<evidence type="ECO:0000313" key="2">
    <source>
        <dbReference type="Proteomes" id="UP000827092"/>
    </source>
</evidence>
<organism evidence="1 2">
    <name type="scientific">Oedothorax gibbosus</name>
    <dbReference type="NCBI Taxonomy" id="931172"/>
    <lineage>
        <taxon>Eukaryota</taxon>
        <taxon>Metazoa</taxon>
        <taxon>Ecdysozoa</taxon>
        <taxon>Arthropoda</taxon>
        <taxon>Chelicerata</taxon>
        <taxon>Arachnida</taxon>
        <taxon>Araneae</taxon>
        <taxon>Araneomorphae</taxon>
        <taxon>Entelegynae</taxon>
        <taxon>Araneoidea</taxon>
        <taxon>Linyphiidae</taxon>
        <taxon>Erigoninae</taxon>
        <taxon>Oedothorax</taxon>
    </lineage>
</organism>
<dbReference type="InterPro" id="IPR027417">
    <property type="entry name" value="P-loop_NTPase"/>
</dbReference>
<dbReference type="AlphaFoldDB" id="A0AAV6VLN0"/>
<proteinExistence type="predicted"/>
<comment type="caution">
    <text evidence="1">The sequence shown here is derived from an EMBL/GenBank/DDBJ whole genome shotgun (WGS) entry which is preliminary data.</text>
</comment>
<dbReference type="EMBL" id="JAFNEN010000053">
    <property type="protein sequence ID" value="KAG8197602.1"/>
    <property type="molecule type" value="Genomic_DNA"/>
</dbReference>
<evidence type="ECO:0008006" key="3">
    <source>
        <dbReference type="Google" id="ProtNLM"/>
    </source>
</evidence>
<evidence type="ECO:0000313" key="1">
    <source>
        <dbReference type="EMBL" id="KAG8197602.1"/>
    </source>
</evidence>
<accession>A0AAV6VLN0</accession>
<dbReference type="PANTHER" id="PTHR47642:SF8">
    <property type="entry name" value="ATP-DEPENDENT DNA HELICASE"/>
    <property type="match status" value="1"/>
</dbReference>
<keyword evidence="2" id="KW-1185">Reference proteome</keyword>
<reference evidence="1 2" key="1">
    <citation type="journal article" date="2022" name="Nat. Ecol. Evol.">
        <title>A masculinizing supergene underlies an exaggerated male reproductive morph in a spider.</title>
        <authorList>
            <person name="Hendrickx F."/>
            <person name="De Corte Z."/>
            <person name="Sonet G."/>
            <person name="Van Belleghem S.M."/>
            <person name="Kostlbacher S."/>
            <person name="Vangestel C."/>
        </authorList>
    </citation>
    <scope>NUCLEOTIDE SEQUENCE [LARGE SCALE GENOMIC DNA]</scope>
    <source>
        <strain evidence="1">W744_W776</strain>
    </source>
</reference>
<sequence length="94" mass="10807">MFEFGGDQGYKSLNDDGLQILRSEDLKDVVLLIRDEISMVSNNSLMYIHFRQSEIFNTLLEDDGWFSRINILLFGDLLQLPPVMQHAPFIGLTT</sequence>
<dbReference type="PANTHER" id="PTHR47642">
    <property type="entry name" value="ATP-DEPENDENT DNA HELICASE"/>
    <property type="match status" value="1"/>
</dbReference>
<dbReference type="InterPro" id="IPR051055">
    <property type="entry name" value="PIF1_helicase"/>
</dbReference>
<name>A0AAV6VLN0_9ARAC</name>
<dbReference type="Gene3D" id="3.40.50.300">
    <property type="entry name" value="P-loop containing nucleotide triphosphate hydrolases"/>
    <property type="match status" value="1"/>
</dbReference>
<gene>
    <name evidence="1" type="ORF">JTE90_021332</name>
</gene>